<reference evidence="3" key="1">
    <citation type="journal article" date="2019" name="Nat. Commun.">
        <title>The genome of broomcorn millet.</title>
        <authorList>
            <person name="Zou C."/>
            <person name="Miki D."/>
            <person name="Li D."/>
            <person name="Tang Q."/>
            <person name="Xiao L."/>
            <person name="Rajput S."/>
            <person name="Deng P."/>
            <person name="Jia W."/>
            <person name="Huang R."/>
            <person name="Zhang M."/>
            <person name="Sun Y."/>
            <person name="Hu J."/>
            <person name="Fu X."/>
            <person name="Schnable P.S."/>
            <person name="Li F."/>
            <person name="Zhang H."/>
            <person name="Feng B."/>
            <person name="Zhu X."/>
            <person name="Liu R."/>
            <person name="Schnable J.C."/>
            <person name="Zhu J.-K."/>
            <person name="Zhang H."/>
        </authorList>
    </citation>
    <scope>NUCLEOTIDE SEQUENCE [LARGE SCALE GENOMIC DNA]</scope>
</reference>
<feature type="compositionally biased region" description="Basic residues" evidence="1">
    <location>
        <begin position="243"/>
        <end position="256"/>
    </location>
</feature>
<comment type="caution">
    <text evidence="2">The sequence shown here is derived from an EMBL/GenBank/DDBJ whole genome shotgun (WGS) entry which is preliminary data.</text>
</comment>
<proteinExistence type="predicted"/>
<feature type="compositionally biased region" description="Low complexity" evidence="1">
    <location>
        <begin position="230"/>
        <end position="239"/>
    </location>
</feature>
<dbReference type="Proteomes" id="UP000275267">
    <property type="component" value="Unassembled WGS sequence"/>
</dbReference>
<sequence>MSSEFRCLSCHGFNFYWTLVPLPLPYSLLKIKNDRNTSVTCGPPSVRLSLPPPLSRSSFLSFDCRSGLLYALLAGRGGLLASPGGPLRRPQRLPRSLLASRATSSRDPAALSSLLTGRGRSGLALLSPRLPHLLAQRRPPRSAPQAPAGVKWRRSAPLAAARRAPTRDGQVARACSLPCQVARAGCLAPPLPSNFATARSSSTPAAWVAAASACVGVQARSDAVGRQESPSRPALSSSSTCRQLRRTAGRPQRTRRRAADTDEPATEEPRNATSRAHLASSML</sequence>
<feature type="region of interest" description="Disordered" evidence="1">
    <location>
        <begin position="223"/>
        <end position="283"/>
    </location>
</feature>
<keyword evidence="3" id="KW-1185">Reference proteome</keyword>
<dbReference type="EMBL" id="PQIB02000017">
    <property type="protein sequence ID" value="RLM58503.1"/>
    <property type="molecule type" value="Genomic_DNA"/>
</dbReference>
<name>A0A3L6PJL2_PANMI</name>
<evidence type="ECO:0000313" key="2">
    <source>
        <dbReference type="EMBL" id="RLM58503.1"/>
    </source>
</evidence>
<evidence type="ECO:0000313" key="3">
    <source>
        <dbReference type="Proteomes" id="UP000275267"/>
    </source>
</evidence>
<gene>
    <name evidence="2" type="ORF">C2845_PM18G11360</name>
</gene>
<accession>A0A3L6PJL2</accession>
<evidence type="ECO:0000256" key="1">
    <source>
        <dbReference type="SAM" id="MobiDB-lite"/>
    </source>
</evidence>
<organism evidence="2 3">
    <name type="scientific">Panicum miliaceum</name>
    <name type="common">Proso millet</name>
    <name type="synonym">Broomcorn millet</name>
    <dbReference type="NCBI Taxonomy" id="4540"/>
    <lineage>
        <taxon>Eukaryota</taxon>
        <taxon>Viridiplantae</taxon>
        <taxon>Streptophyta</taxon>
        <taxon>Embryophyta</taxon>
        <taxon>Tracheophyta</taxon>
        <taxon>Spermatophyta</taxon>
        <taxon>Magnoliopsida</taxon>
        <taxon>Liliopsida</taxon>
        <taxon>Poales</taxon>
        <taxon>Poaceae</taxon>
        <taxon>PACMAD clade</taxon>
        <taxon>Panicoideae</taxon>
        <taxon>Panicodae</taxon>
        <taxon>Paniceae</taxon>
        <taxon>Panicinae</taxon>
        <taxon>Panicum</taxon>
        <taxon>Panicum sect. Panicum</taxon>
    </lineage>
</organism>
<dbReference type="AlphaFoldDB" id="A0A3L6PJL2"/>
<protein>
    <submittedName>
        <fullName evidence="2">Uncharacterized protein</fullName>
    </submittedName>
</protein>